<sequence length="547" mass="61795">MQKHSEKKNAGRLGTFLKSSQGQIFVTCCAYSALGCTIIGFVLSDYTRLAWPFVVASFFLAILGQAAYAHRRFAQVVLLLWVIQANSIGVTVFNLGDQANQQAQLQQQTIQLENQLHRFQGMDKILATQLPLLQQLLDETKDPDNSFVVSDSMQTTQMEQLSITTDRQLLRADIDDNIFLLRDNLRNLPTSSLVTGNNEEMQSNAGSIQFYQKELNDATQVIADNTLLLPREHIPTVSTSDQKNCVNGFVCLAQYSWQQSFIDGWQSISSVPFTATWPFWLSLLLGIAGMFLLLPRNLSQRWVVTYRVRYIGTLAHLNDPAFPEQKRRDLRGETPIVNIEIRSSRFLLKQKAWPDEARELLRLNLGLGTTIQDAFLKQTTTEHLSEASYDTTSGDIVIKVKPLVPLQFAPHTPYKAKRAALRGQRRFPIQLYVVVDYFSGSLTATTPIAEVECLREQRGPTWLVSMAAVFHELVWWIYATGLYIALSICSTMFFRGAPYTYPPVFIPVGLGGLIAALILQLTEMIIMHKTIRKQNIIKNTSYNDIAM</sequence>
<reference evidence="2 3" key="1">
    <citation type="journal article" date="2021" name="Int. J. Syst. Evol. Microbiol.">
        <title>Reticulibacter mediterranei gen. nov., sp. nov., within the new family Reticulibacteraceae fam. nov., and Ktedonospora formicarum gen. nov., sp. nov., Ktedonobacter robiniae sp. nov., Dictyobacter formicarum sp. nov. and Dictyobacter arantiisoli sp. nov., belonging to the class Ktedonobacteria.</title>
        <authorList>
            <person name="Yabe S."/>
            <person name="Zheng Y."/>
            <person name="Wang C.M."/>
            <person name="Sakai Y."/>
            <person name="Abe K."/>
            <person name="Yokota A."/>
            <person name="Donadio S."/>
            <person name="Cavaletti L."/>
            <person name="Monciardini P."/>
        </authorList>
    </citation>
    <scope>NUCLEOTIDE SEQUENCE [LARGE SCALE GENOMIC DNA]</scope>
    <source>
        <strain evidence="2 3">SOSP1-9</strain>
    </source>
</reference>
<feature type="transmembrane region" description="Helical" evidence="1">
    <location>
        <begin position="505"/>
        <end position="526"/>
    </location>
</feature>
<feature type="transmembrane region" description="Helical" evidence="1">
    <location>
        <begin position="277"/>
        <end position="294"/>
    </location>
</feature>
<feature type="transmembrane region" description="Helical" evidence="1">
    <location>
        <begin position="49"/>
        <end position="69"/>
    </location>
</feature>
<protein>
    <submittedName>
        <fullName evidence="2">Uncharacterized protein</fullName>
    </submittedName>
</protein>
<keyword evidence="1" id="KW-0472">Membrane</keyword>
<evidence type="ECO:0000256" key="1">
    <source>
        <dbReference type="SAM" id="Phobius"/>
    </source>
</evidence>
<dbReference type="RefSeq" id="WP_201360001.1">
    <property type="nucleotide sequence ID" value="NZ_BNJJ01000001.1"/>
</dbReference>
<comment type="caution">
    <text evidence="2">The sequence shown here is derived from an EMBL/GenBank/DDBJ whole genome shotgun (WGS) entry which is preliminary data.</text>
</comment>
<keyword evidence="1" id="KW-0812">Transmembrane</keyword>
<accession>A0ABQ3V8U2</accession>
<dbReference type="EMBL" id="BNJJ01000001">
    <property type="protein sequence ID" value="GHO82312.1"/>
    <property type="molecule type" value="Genomic_DNA"/>
</dbReference>
<feature type="transmembrane region" description="Helical" evidence="1">
    <location>
        <begin position="76"/>
        <end position="96"/>
    </location>
</feature>
<gene>
    <name evidence="2" type="ORF">KSZ_03180</name>
</gene>
<name>A0ABQ3V8U2_9CHLR</name>
<organism evidence="2 3">
    <name type="scientific">Dictyobacter formicarum</name>
    <dbReference type="NCBI Taxonomy" id="2778368"/>
    <lineage>
        <taxon>Bacteria</taxon>
        <taxon>Bacillati</taxon>
        <taxon>Chloroflexota</taxon>
        <taxon>Ktedonobacteria</taxon>
        <taxon>Ktedonobacterales</taxon>
        <taxon>Dictyobacteraceae</taxon>
        <taxon>Dictyobacter</taxon>
    </lineage>
</organism>
<feature type="transmembrane region" description="Helical" evidence="1">
    <location>
        <begin position="473"/>
        <end position="493"/>
    </location>
</feature>
<evidence type="ECO:0000313" key="2">
    <source>
        <dbReference type="EMBL" id="GHO82312.1"/>
    </source>
</evidence>
<dbReference type="Proteomes" id="UP000635565">
    <property type="component" value="Unassembled WGS sequence"/>
</dbReference>
<evidence type="ECO:0000313" key="3">
    <source>
        <dbReference type="Proteomes" id="UP000635565"/>
    </source>
</evidence>
<proteinExistence type="predicted"/>
<keyword evidence="3" id="KW-1185">Reference proteome</keyword>
<keyword evidence="1" id="KW-1133">Transmembrane helix</keyword>
<feature type="transmembrane region" description="Helical" evidence="1">
    <location>
        <begin position="21"/>
        <end position="43"/>
    </location>
</feature>